<dbReference type="EMBL" id="UFQT01003038">
    <property type="protein sequence ID" value="SSX34479.1"/>
    <property type="molecule type" value="Genomic_DNA"/>
</dbReference>
<keyword evidence="2" id="KW-0812">Transmembrane</keyword>
<evidence type="ECO:0000256" key="1">
    <source>
        <dbReference type="SAM" id="MobiDB-lite"/>
    </source>
</evidence>
<gene>
    <name evidence="3" type="primary">CSON008061</name>
</gene>
<evidence type="ECO:0000313" key="3">
    <source>
        <dbReference type="EMBL" id="SSX15099.1"/>
    </source>
</evidence>
<dbReference type="Pfam" id="PF14800">
    <property type="entry name" value="DUF4481"/>
    <property type="match status" value="1"/>
</dbReference>
<evidence type="ECO:0000256" key="2">
    <source>
        <dbReference type="SAM" id="Phobius"/>
    </source>
</evidence>
<feature type="compositionally biased region" description="Low complexity" evidence="1">
    <location>
        <begin position="113"/>
        <end position="129"/>
    </location>
</feature>
<accession>A0A336LC98</accession>
<protein>
    <submittedName>
        <fullName evidence="3">CSON008061 protein</fullName>
    </submittedName>
</protein>
<name>A0A336LC98_CULSO</name>
<sequence>MSDDTDNKSQVNVENNGNVIGTGDETNVNPIGIATTNVLNNNKSTNEEKIDMNSTQPTKEWVKFDDDDANKNVIQTHPLKTDDTPAVLTTESVHVQINSRSTSASPKTIIPPNNSSGSSLNTSNNNTTNHAPTNKIRPVNVTQPNLNLNKTSQPAVIELPSNNVIMEGTGSTLRTIELSSGRVREGFANGDIIVTLLPVNTRLPWITPAKFRPELVPEELMAQGLTLTVEEYVHAMETLVNDYRFTLYNICYKRVLVCWILFAFCVLLGILFSGLTGITLFSLGVAWLFLNAAAVFMCMWVKLRLARGLERCMARVNKQLLRHKILLALDDRGNISCHKVNLCFLYFEPSQCVNYINEFIERNEQQGTVIQPGWEEKLDVSAGDIVIQGSNITRVSRKQERGLLLFLRYSHRWGNEAMRGFIDVTTLDPARHCSKYQCICQYCRIRICSNFGNKKLSTSSCSWFLTCTDQSYMSYYISHVAGVFHWIHTAHLRIIKMSQSRNLFANHTRKKCTIISEDIKL</sequence>
<feature type="transmembrane region" description="Helical" evidence="2">
    <location>
        <begin position="254"/>
        <end position="272"/>
    </location>
</feature>
<reference evidence="3" key="1">
    <citation type="submission" date="2018-04" db="EMBL/GenBank/DDBJ databases">
        <authorList>
            <person name="Go L.Y."/>
            <person name="Mitchell J.A."/>
        </authorList>
    </citation>
    <scope>NUCLEOTIDE SEQUENCE</scope>
    <source>
        <tissue evidence="3">Whole organism</tissue>
    </source>
</reference>
<reference evidence="4" key="2">
    <citation type="submission" date="2018-07" db="EMBL/GenBank/DDBJ databases">
        <authorList>
            <person name="Quirk P.G."/>
            <person name="Krulwich T.A."/>
        </authorList>
    </citation>
    <scope>NUCLEOTIDE SEQUENCE</scope>
</reference>
<feature type="region of interest" description="Disordered" evidence="1">
    <location>
        <begin position="1"/>
        <end position="24"/>
    </location>
</feature>
<evidence type="ECO:0000313" key="4">
    <source>
        <dbReference type="EMBL" id="SSX34479.1"/>
    </source>
</evidence>
<feature type="transmembrane region" description="Helical" evidence="2">
    <location>
        <begin position="278"/>
        <end position="301"/>
    </location>
</feature>
<proteinExistence type="predicted"/>
<feature type="region of interest" description="Disordered" evidence="1">
    <location>
        <begin position="98"/>
        <end position="140"/>
    </location>
</feature>
<feature type="compositionally biased region" description="Polar residues" evidence="1">
    <location>
        <begin position="8"/>
        <end position="24"/>
    </location>
</feature>
<dbReference type="InterPro" id="IPR028054">
    <property type="entry name" value="DUF4481"/>
</dbReference>
<dbReference type="VEuPathDB" id="VectorBase:CSON008061"/>
<keyword evidence="2" id="KW-0472">Membrane</keyword>
<dbReference type="AlphaFoldDB" id="A0A336LC98"/>
<organism evidence="3">
    <name type="scientific">Culicoides sonorensis</name>
    <name type="common">Biting midge</name>
    <dbReference type="NCBI Taxonomy" id="179676"/>
    <lineage>
        <taxon>Eukaryota</taxon>
        <taxon>Metazoa</taxon>
        <taxon>Ecdysozoa</taxon>
        <taxon>Arthropoda</taxon>
        <taxon>Hexapoda</taxon>
        <taxon>Insecta</taxon>
        <taxon>Pterygota</taxon>
        <taxon>Neoptera</taxon>
        <taxon>Endopterygota</taxon>
        <taxon>Diptera</taxon>
        <taxon>Nematocera</taxon>
        <taxon>Chironomoidea</taxon>
        <taxon>Ceratopogonidae</taxon>
        <taxon>Ceratopogoninae</taxon>
        <taxon>Culicoides</taxon>
        <taxon>Monoculicoides</taxon>
    </lineage>
</organism>
<dbReference type="EMBL" id="UFQS01003038">
    <property type="protein sequence ID" value="SSX15099.1"/>
    <property type="molecule type" value="Genomic_DNA"/>
</dbReference>
<dbReference type="PANTHER" id="PTHR31193:SF1">
    <property type="entry name" value="TRANSMEMBRANE PROTEIN 268"/>
    <property type="match status" value="1"/>
</dbReference>
<dbReference type="PANTHER" id="PTHR31193">
    <property type="entry name" value="TRANSMEMBRANE PROTEIN C9ORF91"/>
    <property type="match status" value="1"/>
</dbReference>
<keyword evidence="2" id="KW-1133">Transmembrane helix</keyword>